<dbReference type="CDD" id="cd04301">
    <property type="entry name" value="NAT_SF"/>
    <property type="match status" value="1"/>
</dbReference>
<evidence type="ECO:0000313" key="3">
    <source>
        <dbReference type="Proteomes" id="UP000461754"/>
    </source>
</evidence>
<feature type="domain" description="N-acetyltransferase" evidence="1">
    <location>
        <begin position="3"/>
        <end position="160"/>
    </location>
</feature>
<keyword evidence="2" id="KW-0808">Transferase</keyword>
<dbReference type="RefSeq" id="WP_154576202.1">
    <property type="nucleotide sequence ID" value="NZ_VUMO01000005.1"/>
</dbReference>
<dbReference type="Proteomes" id="UP000461754">
    <property type="component" value="Unassembled WGS sequence"/>
</dbReference>
<evidence type="ECO:0000313" key="2">
    <source>
        <dbReference type="EMBL" id="MSS19831.1"/>
    </source>
</evidence>
<dbReference type="Pfam" id="PF00583">
    <property type="entry name" value="Acetyltransf_1"/>
    <property type="match status" value="1"/>
</dbReference>
<dbReference type="PANTHER" id="PTHR43138:SF1">
    <property type="entry name" value="N-ACETYLTRANSFERASE ACA1"/>
    <property type="match status" value="1"/>
</dbReference>
<dbReference type="InterPro" id="IPR016181">
    <property type="entry name" value="Acyl_CoA_acyltransferase"/>
</dbReference>
<dbReference type="Gene3D" id="3.40.630.30">
    <property type="match status" value="1"/>
</dbReference>
<reference evidence="2 3" key="1">
    <citation type="submission" date="2019-08" db="EMBL/GenBank/DDBJ databases">
        <title>In-depth cultivation of the pig gut microbiome towards novel bacterial diversity and tailored functional studies.</title>
        <authorList>
            <person name="Wylensek D."/>
            <person name="Hitch T.C.A."/>
            <person name="Clavel T."/>
        </authorList>
    </citation>
    <scope>NUCLEOTIDE SEQUENCE [LARGE SCALE GENOMIC DNA]</scope>
    <source>
        <strain evidence="2 3">RF-744-FAT-4</strain>
    </source>
</reference>
<evidence type="ECO:0000259" key="1">
    <source>
        <dbReference type="PROSITE" id="PS51186"/>
    </source>
</evidence>
<name>A0A7X2NFT8_9FIRM</name>
<dbReference type="InterPro" id="IPR052742">
    <property type="entry name" value="Mito_N-acetyltransferase"/>
</dbReference>
<dbReference type="AlphaFoldDB" id="A0A7X2NFT8"/>
<accession>A0A7X2NFT8</accession>
<sequence length="163" mass="18285">MTVEVRKWKEKEVGSMVRIWNQIVAEGNAFPQTNLLSYEEGRAFFAKQDYTGIAADIESGAIVGLYILHPNNVGRCGHIANTSYAVDRERRGQHIGRLLVEDSIAQARDLGYGLIQLNAVVATNQTALKLYQDIGFKPLGTIERGFRMDDGHYEAIVPHVYYL</sequence>
<dbReference type="PROSITE" id="PS51186">
    <property type="entry name" value="GNAT"/>
    <property type="match status" value="1"/>
</dbReference>
<dbReference type="SUPFAM" id="SSF55729">
    <property type="entry name" value="Acyl-CoA N-acyltransferases (Nat)"/>
    <property type="match status" value="1"/>
</dbReference>
<proteinExistence type="predicted"/>
<dbReference type="InterPro" id="IPR000182">
    <property type="entry name" value="GNAT_dom"/>
</dbReference>
<gene>
    <name evidence="2" type="ORF">FYJ52_05370</name>
</gene>
<dbReference type="EMBL" id="VUMO01000005">
    <property type="protein sequence ID" value="MSS19831.1"/>
    <property type="molecule type" value="Genomic_DNA"/>
</dbReference>
<dbReference type="PANTHER" id="PTHR43138">
    <property type="entry name" value="ACETYLTRANSFERASE, GNAT FAMILY"/>
    <property type="match status" value="1"/>
</dbReference>
<protein>
    <submittedName>
        <fullName evidence="2">GNAT family N-acetyltransferase</fullName>
    </submittedName>
</protein>
<organism evidence="2 3">
    <name type="scientific">Pseudoramibacter porci</name>
    <dbReference type="NCBI Taxonomy" id="2606631"/>
    <lineage>
        <taxon>Bacteria</taxon>
        <taxon>Bacillati</taxon>
        <taxon>Bacillota</taxon>
        <taxon>Clostridia</taxon>
        <taxon>Eubacteriales</taxon>
        <taxon>Eubacteriaceae</taxon>
        <taxon>Pseudoramibacter</taxon>
    </lineage>
</organism>
<comment type="caution">
    <text evidence="2">The sequence shown here is derived from an EMBL/GenBank/DDBJ whole genome shotgun (WGS) entry which is preliminary data.</text>
</comment>
<keyword evidence="3" id="KW-1185">Reference proteome</keyword>
<dbReference type="GO" id="GO:0016747">
    <property type="term" value="F:acyltransferase activity, transferring groups other than amino-acyl groups"/>
    <property type="evidence" value="ECO:0007669"/>
    <property type="project" value="InterPro"/>
</dbReference>